<dbReference type="AlphaFoldDB" id="D5V167"/>
<keyword evidence="4" id="KW-1185">Reference proteome</keyword>
<dbReference type="PANTHER" id="PTHR33777:SF1">
    <property type="entry name" value="UPF0045 PROTEIN ECM15"/>
    <property type="match status" value="1"/>
</dbReference>
<evidence type="ECO:0000256" key="1">
    <source>
        <dbReference type="ARBA" id="ARBA00010272"/>
    </source>
</evidence>
<dbReference type="HOGENOM" id="CLU_137479_1_2_7"/>
<dbReference type="InterPro" id="IPR002767">
    <property type="entry name" value="Thiamine_BP"/>
</dbReference>
<dbReference type="Proteomes" id="UP000000939">
    <property type="component" value="Chromosome"/>
</dbReference>
<sequence length="104" mass="11771" precursor="true">MSVLLEMAMFPTDYGESKSAHVAKVIDTIRKSGYSYQLTSMCTIIETEEIGQALKLIEDCYKVLESLDCNRVYATLTFDIRKGHSNRLKTKVESIEKQIGEVSK</sequence>
<feature type="domain" description="Thiamine-binding protein" evidence="2">
    <location>
        <begin position="6"/>
        <end position="96"/>
    </location>
</feature>
<dbReference type="InterPro" id="IPR029756">
    <property type="entry name" value="MTH1187/YkoF-like"/>
</dbReference>
<evidence type="ECO:0000259" key="2">
    <source>
        <dbReference type="Pfam" id="PF01910"/>
    </source>
</evidence>
<dbReference type="KEGG" id="ant:Arnit_2378"/>
<dbReference type="GO" id="GO:0005829">
    <property type="term" value="C:cytosol"/>
    <property type="evidence" value="ECO:0007669"/>
    <property type="project" value="TreeGrafter"/>
</dbReference>
<comment type="similarity">
    <text evidence="1">Belongs to the UPF0045 family.</text>
</comment>
<protein>
    <recommendedName>
        <fullName evidence="2">Thiamine-binding protein domain-containing protein</fullName>
    </recommendedName>
</protein>
<organism evidence="3 4">
    <name type="scientific">Arcobacter nitrofigilis (strain ATCC 33309 / DSM 7299 / CCUG 15893 / LMG 7604 / NCTC 12251 / CI)</name>
    <name type="common">Campylobacter nitrofigilis</name>
    <dbReference type="NCBI Taxonomy" id="572480"/>
    <lineage>
        <taxon>Bacteria</taxon>
        <taxon>Pseudomonadati</taxon>
        <taxon>Campylobacterota</taxon>
        <taxon>Epsilonproteobacteria</taxon>
        <taxon>Campylobacterales</taxon>
        <taxon>Arcobacteraceae</taxon>
        <taxon>Arcobacter</taxon>
    </lineage>
</organism>
<gene>
    <name evidence="3" type="ordered locus">Arnit_2378</name>
</gene>
<evidence type="ECO:0000313" key="4">
    <source>
        <dbReference type="Proteomes" id="UP000000939"/>
    </source>
</evidence>
<name>D5V167_ARCNC</name>
<dbReference type="Pfam" id="PF01910">
    <property type="entry name" value="Thiamine_BP"/>
    <property type="match status" value="1"/>
</dbReference>
<dbReference type="SUPFAM" id="SSF89957">
    <property type="entry name" value="MTH1187/YkoF-like"/>
    <property type="match status" value="1"/>
</dbReference>
<dbReference type="EMBL" id="CP001999">
    <property type="protein sequence ID" value="ADG94029.1"/>
    <property type="molecule type" value="Genomic_DNA"/>
</dbReference>
<dbReference type="eggNOG" id="COG0011">
    <property type="taxonomic scope" value="Bacteria"/>
</dbReference>
<proteinExistence type="inferred from homology"/>
<reference evidence="3 4" key="1">
    <citation type="journal article" date="2010" name="Stand. Genomic Sci.">
        <title>Complete genome sequence of Arcobacter nitrofigilis type strain (CI).</title>
        <authorList>
            <person name="Pati A."/>
            <person name="Gronow S."/>
            <person name="Lapidus A."/>
            <person name="Copeland A."/>
            <person name="Glavina Del Rio T."/>
            <person name="Nolan M."/>
            <person name="Lucas S."/>
            <person name="Tice H."/>
            <person name="Cheng J.F."/>
            <person name="Han C."/>
            <person name="Chertkov O."/>
            <person name="Bruce D."/>
            <person name="Tapia R."/>
            <person name="Goodwin L."/>
            <person name="Pitluck S."/>
            <person name="Liolios K."/>
            <person name="Ivanova N."/>
            <person name="Mavromatis K."/>
            <person name="Chen A."/>
            <person name="Palaniappan K."/>
            <person name="Land M."/>
            <person name="Hauser L."/>
            <person name="Chang Y.J."/>
            <person name="Jeffries C.D."/>
            <person name="Detter J.C."/>
            <person name="Rohde M."/>
            <person name="Goker M."/>
            <person name="Bristow J."/>
            <person name="Eisen J.A."/>
            <person name="Markowitz V."/>
            <person name="Hugenholtz P."/>
            <person name="Klenk H.P."/>
            <person name="Kyrpides N.C."/>
        </authorList>
    </citation>
    <scope>NUCLEOTIDE SEQUENCE [LARGE SCALE GENOMIC DNA]</scope>
    <source>
        <strain evidence="4">ATCC 33309 / DSM 7299 / CCUG 15893 / LMG 7604 / NCTC 12251 / CI</strain>
    </source>
</reference>
<dbReference type="Gene3D" id="3.30.70.930">
    <property type="match status" value="1"/>
</dbReference>
<evidence type="ECO:0000313" key="3">
    <source>
        <dbReference type="EMBL" id="ADG94029.1"/>
    </source>
</evidence>
<accession>D5V167</accession>
<dbReference type="RefSeq" id="WP_013136174.1">
    <property type="nucleotide sequence ID" value="NC_014166.1"/>
</dbReference>
<dbReference type="STRING" id="572480.Arnit_2378"/>
<dbReference type="InterPro" id="IPR051614">
    <property type="entry name" value="UPF0045_domain"/>
</dbReference>
<dbReference type="NCBIfam" id="TIGR00106">
    <property type="entry name" value="MTH1187 family thiamine-binding protein"/>
    <property type="match status" value="1"/>
</dbReference>
<dbReference type="OrthoDB" id="9793516at2"/>
<dbReference type="PANTHER" id="PTHR33777">
    <property type="entry name" value="UPF0045 PROTEIN ECM15"/>
    <property type="match status" value="1"/>
</dbReference>